<name>A0A0A6PGM3_9GAMM</name>
<dbReference type="Gene3D" id="3.30.460.40">
    <property type="match status" value="1"/>
</dbReference>
<gene>
    <name evidence="1" type="ORF">PN36_20635</name>
</gene>
<sequence>MDLKKMLSEKLIELLLAYLCEQGEGDLCKLSNPEWKALLRLSTYHGVAPLFYHRLSHAGAQVPDGVLNALCKAYHGNVFQNAQYYHELSEVLKQLQRIDVIVLKGAYLAKTVYQSQALRFIGDIDLLVKKADLEQAEKILLEMGYGPTERPSIKAQCASHHLETFTKKGAFSIDIHWTLIKPEAPFKIMPDSLWEQARPFTVEDIQVLTLSPEDLLFHLCVHTAYSSRFFGIRFLCDIHNTIRSHEIDWEILFHRARQWKGEKTVYLVLSLARDWLATSVPEKVLEQFKPDDFNLELLAKTKEIITKDINPRVGENFARLWKPNKPFREKLLIFLKRIFLPPDELAEIYHAPKKSLRLYFYYPVRLKKYLVSYSGAVWRGLRSDKEKQVFMTQNERIAMLMDWMKSN</sequence>
<dbReference type="AlphaFoldDB" id="A0A0A6PGM3"/>
<keyword evidence="2" id="KW-1185">Reference proteome</keyword>
<proteinExistence type="predicted"/>
<evidence type="ECO:0008006" key="3">
    <source>
        <dbReference type="Google" id="ProtNLM"/>
    </source>
</evidence>
<dbReference type="Proteomes" id="UP000030428">
    <property type="component" value="Unassembled WGS sequence"/>
</dbReference>
<comment type="caution">
    <text evidence="1">The sequence shown here is derived from an EMBL/GenBank/DDBJ whole genome shotgun (WGS) entry which is preliminary data.</text>
</comment>
<evidence type="ECO:0000313" key="2">
    <source>
        <dbReference type="Proteomes" id="UP000030428"/>
    </source>
</evidence>
<dbReference type="EMBL" id="JSZA02000090">
    <property type="protein sequence ID" value="KHD06178.1"/>
    <property type="molecule type" value="Genomic_DNA"/>
</dbReference>
<accession>A0A0A6PGM3</accession>
<dbReference type="Pfam" id="PF14907">
    <property type="entry name" value="NTP_transf_5"/>
    <property type="match status" value="1"/>
</dbReference>
<organism evidence="1 2">
    <name type="scientific">Candidatus Thiomargarita nelsonii</name>
    <dbReference type="NCBI Taxonomy" id="1003181"/>
    <lineage>
        <taxon>Bacteria</taxon>
        <taxon>Pseudomonadati</taxon>
        <taxon>Pseudomonadota</taxon>
        <taxon>Gammaproteobacteria</taxon>
        <taxon>Thiotrichales</taxon>
        <taxon>Thiotrichaceae</taxon>
        <taxon>Thiomargarita</taxon>
    </lineage>
</organism>
<protein>
    <recommendedName>
        <fullName evidence="3">Nucleotidyltransferase family protein</fullName>
    </recommendedName>
</protein>
<dbReference type="InterPro" id="IPR039498">
    <property type="entry name" value="NTP_transf_5"/>
</dbReference>
<reference evidence="1 2" key="1">
    <citation type="journal article" date="2016" name="Front. Microbiol.">
        <title>Single-Cell (Meta-)Genomics of a Dimorphic Candidatus Thiomargarita nelsonii Reveals Genomic Plasticity.</title>
        <authorList>
            <person name="Flood B.E."/>
            <person name="Fliss P."/>
            <person name="Jones D.S."/>
            <person name="Dick G.J."/>
            <person name="Jain S."/>
            <person name="Kaster A.K."/>
            <person name="Winkel M."/>
            <person name="Mussmann M."/>
            <person name="Bailey J."/>
        </authorList>
    </citation>
    <scope>NUCLEOTIDE SEQUENCE [LARGE SCALE GENOMIC DNA]</scope>
    <source>
        <strain evidence="1">Hydrate Ridge</strain>
    </source>
</reference>
<evidence type="ECO:0000313" key="1">
    <source>
        <dbReference type="EMBL" id="KHD06178.1"/>
    </source>
</evidence>